<evidence type="ECO:0000256" key="3">
    <source>
        <dbReference type="SAM" id="MobiDB-lite"/>
    </source>
</evidence>
<feature type="domain" description="C2" evidence="4">
    <location>
        <begin position="137"/>
        <end position="262"/>
    </location>
</feature>
<sequence length="898" mass="94211">MYAPAPLPHVATSRVELKIRCKKLQNQDAVSLSDPQVFMFLEDPYTGKWAKEPHSSTERFKDSLNPVFVKGLQIDYRFEAVQRIKFVVYDIDDEHSGKWSDQDFQGECITDLGSIIGARGGSLGLQLVHPKYKSAFSRGQLFVRAEELSTSKRVLNFSVRANDLTKKGLFKTPPSAFMVIQRANGDGTFSPVYKSSIVPTNDDPIWKPFSIKESVLCNGDPNRPLKIEVMSHKTNGAHTVLGTTAVFTAASLSTQRFPHVMAIPPMTGSSVLTIQGFHVTEPPSFMDFLAGGGTLGLCVAIDFTQSNGDPRSPQSLHFKSPNGENEYTRAIRSVGNILQCYDTDKKFPVYGFGGKVGGVVSHAFPLNGNPANPEVYGVDGILAAYWHALTFAELWGPTNFAPMIEQASSIAKQSSNFGDGYSVLLILTDGAITDMNETVQAIRKASKTPLSILIVGVGHANFGNMTLLDGDEDSGSRKMFKKSRDIVQFVAARDYGPGHDAALAAALLAEIPDQFIGYMTENNIKPRPPVRVETSALEAALGVIPPPTDPALAPPVPAIPVIVPMAAQEPPPAQYGAPPCAPPAQAPPAQYAAPPSQAPSAHYGAPPAHPSAGSPHLSAYPTDVKAAPGGSPHLAAHPAPAPAPTSPGASPHAAPAQPPPTGYAPPGQYAPPAGQYAPPAGPPPAQSYYPGYPPQQYPGYPPQQYPGYPPQQYPGYSPQQYPGYPPQQYPGYPPQQYPGYPPYGAPPGAPHASAPGAPPTSAPPTSGPPVTAPPAGQPGYPPSPYQGYPGYPPAQYPPGSYAAPPGAPPAGQPYPGAPPAGQPYPGYAPQYGYPGAPPPAGAPPTEAAPSTKAPEGAPPAPVTGDALATSVANMNIAAPVSEPPRTGAPQALPGEAPK</sequence>
<dbReference type="AlphaFoldDB" id="A0A9P5VJM2"/>
<feature type="compositionally biased region" description="Pro residues" evidence="3">
    <location>
        <begin position="723"/>
        <end position="749"/>
    </location>
</feature>
<dbReference type="Pfam" id="PF07002">
    <property type="entry name" value="Copine"/>
    <property type="match status" value="1"/>
</dbReference>
<feature type="compositionally biased region" description="Low complexity" evidence="3">
    <location>
        <begin position="664"/>
        <end position="678"/>
    </location>
</feature>
<dbReference type="CDD" id="cd04047">
    <property type="entry name" value="C2B_Copine"/>
    <property type="match status" value="1"/>
</dbReference>
<dbReference type="Pfam" id="PF00168">
    <property type="entry name" value="C2"/>
    <property type="match status" value="2"/>
</dbReference>
<name>A0A9P5VJM2_9FUNG</name>
<evidence type="ECO:0000313" key="7">
    <source>
        <dbReference type="Proteomes" id="UP000696485"/>
    </source>
</evidence>
<dbReference type="Gene3D" id="2.60.40.150">
    <property type="entry name" value="C2 domain"/>
    <property type="match status" value="1"/>
</dbReference>
<dbReference type="InterPro" id="IPR000008">
    <property type="entry name" value="C2_dom"/>
</dbReference>
<feature type="compositionally biased region" description="Pro residues" evidence="3">
    <location>
        <begin position="679"/>
        <end position="712"/>
    </location>
</feature>
<gene>
    <name evidence="6" type="ORF">BG006_009184</name>
</gene>
<dbReference type="GO" id="GO:0005886">
    <property type="term" value="C:plasma membrane"/>
    <property type="evidence" value="ECO:0007669"/>
    <property type="project" value="TreeGrafter"/>
</dbReference>
<evidence type="ECO:0000259" key="5">
    <source>
        <dbReference type="PROSITE" id="PS50234"/>
    </source>
</evidence>
<dbReference type="GO" id="GO:0071277">
    <property type="term" value="P:cellular response to calcium ion"/>
    <property type="evidence" value="ECO:0007669"/>
    <property type="project" value="TreeGrafter"/>
</dbReference>
<feature type="compositionally biased region" description="Low complexity" evidence="3">
    <location>
        <begin position="626"/>
        <end position="638"/>
    </location>
</feature>
<dbReference type="GO" id="GO:0005544">
    <property type="term" value="F:calcium-dependent phospholipid binding"/>
    <property type="evidence" value="ECO:0007669"/>
    <property type="project" value="InterPro"/>
</dbReference>
<comment type="caution">
    <text evidence="6">The sequence shown here is derived from an EMBL/GenBank/DDBJ whole genome shotgun (WGS) entry which is preliminary data.</text>
</comment>
<dbReference type="InterPro" id="IPR045052">
    <property type="entry name" value="Copine"/>
</dbReference>
<dbReference type="SMART" id="SM00327">
    <property type="entry name" value="VWA"/>
    <property type="match status" value="1"/>
</dbReference>
<keyword evidence="7" id="KW-1185">Reference proteome</keyword>
<feature type="compositionally biased region" description="Low complexity" evidence="3">
    <location>
        <begin position="646"/>
        <end position="655"/>
    </location>
</feature>
<accession>A0A9P5VJM2</accession>
<dbReference type="InterPro" id="IPR036465">
    <property type="entry name" value="vWFA_dom_sf"/>
</dbReference>
<feature type="compositionally biased region" description="Low complexity" evidence="3">
    <location>
        <begin position="713"/>
        <end position="722"/>
    </location>
</feature>
<dbReference type="InterPro" id="IPR037768">
    <property type="entry name" value="C2B_Copine"/>
</dbReference>
<evidence type="ECO:0000313" key="6">
    <source>
        <dbReference type="EMBL" id="KAF9327521.1"/>
    </source>
</evidence>
<feature type="compositionally biased region" description="Low complexity" evidence="3">
    <location>
        <begin position="823"/>
        <end position="834"/>
    </location>
</feature>
<feature type="compositionally biased region" description="Pro residues" evidence="3">
    <location>
        <begin position="805"/>
        <end position="822"/>
    </location>
</feature>
<organism evidence="6 7">
    <name type="scientific">Podila minutissima</name>
    <dbReference type="NCBI Taxonomy" id="64525"/>
    <lineage>
        <taxon>Eukaryota</taxon>
        <taxon>Fungi</taxon>
        <taxon>Fungi incertae sedis</taxon>
        <taxon>Mucoromycota</taxon>
        <taxon>Mortierellomycotina</taxon>
        <taxon>Mortierellomycetes</taxon>
        <taxon>Mortierellales</taxon>
        <taxon>Mortierellaceae</taxon>
        <taxon>Podila</taxon>
    </lineage>
</organism>
<comment type="similarity">
    <text evidence="1">Belongs to the copine family.</text>
</comment>
<dbReference type="InterPro" id="IPR035892">
    <property type="entry name" value="C2_domain_sf"/>
</dbReference>
<evidence type="ECO:0000256" key="1">
    <source>
        <dbReference type="ARBA" id="ARBA00009048"/>
    </source>
</evidence>
<protein>
    <recommendedName>
        <fullName evidence="8">Copine</fullName>
    </recommendedName>
</protein>
<dbReference type="Gene3D" id="3.40.50.410">
    <property type="entry name" value="von Willebrand factor, type A domain"/>
    <property type="match status" value="1"/>
</dbReference>
<proteinExistence type="inferred from homology"/>
<dbReference type="Proteomes" id="UP000696485">
    <property type="component" value="Unassembled WGS sequence"/>
</dbReference>
<dbReference type="PROSITE" id="PS50234">
    <property type="entry name" value="VWFA"/>
    <property type="match status" value="1"/>
</dbReference>
<reference evidence="6" key="1">
    <citation type="journal article" date="2020" name="Fungal Divers.">
        <title>Resolving the Mortierellaceae phylogeny through synthesis of multi-gene phylogenetics and phylogenomics.</title>
        <authorList>
            <person name="Vandepol N."/>
            <person name="Liber J."/>
            <person name="Desiro A."/>
            <person name="Na H."/>
            <person name="Kennedy M."/>
            <person name="Barry K."/>
            <person name="Grigoriev I.V."/>
            <person name="Miller A.N."/>
            <person name="O'Donnell K."/>
            <person name="Stajich J.E."/>
            <person name="Bonito G."/>
        </authorList>
    </citation>
    <scope>NUCLEOTIDE SEQUENCE</scope>
    <source>
        <strain evidence="6">NVP1</strain>
    </source>
</reference>
<dbReference type="PANTHER" id="PTHR10857">
    <property type="entry name" value="COPINE"/>
    <property type="match status" value="1"/>
</dbReference>
<feature type="domain" description="VWFA" evidence="5">
    <location>
        <begin position="296"/>
        <end position="511"/>
    </location>
</feature>
<dbReference type="PROSITE" id="PS50004">
    <property type="entry name" value="C2"/>
    <property type="match status" value="2"/>
</dbReference>
<keyword evidence="2" id="KW-0677">Repeat</keyword>
<dbReference type="SUPFAM" id="SSF49562">
    <property type="entry name" value="C2 domain (Calcium/lipid-binding domain, CaLB)"/>
    <property type="match status" value="2"/>
</dbReference>
<feature type="region of interest" description="Disordered" evidence="3">
    <location>
        <begin position="570"/>
        <end position="898"/>
    </location>
</feature>
<dbReference type="EMBL" id="JAAAUY010000656">
    <property type="protein sequence ID" value="KAF9327521.1"/>
    <property type="molecule type" value="Genomic_DNA"/>
</dbReference>
<dbReference type="SMART" id="SM00239">
    <property type="entry name" value="C2"/>
    <property type="match status" value="2"/>
</dbReference>
<dbReference type="CDD" id="cd04048">
    <property type="entry name" value="C2A_Copine"/>
    <property type="match status" value="1"/>
</dbReference>
<evidence type="ECO:0000259" key="4">
    <source>
        <dbReference type="PROSITE" id="PS50004"/>
    </source>
</evidence>
<feature type="compositionally biased region" description="Low complexity" evidence="3">
    <location>
        <begin position="587"/>
        <end position="616"/>
    </location>
</feature>
<evidence type="ECO:0000256" key="2">
    <source>
        <dbReference type="ARBA" id="ARBA00022737"/>
    </source>
</evidence>
<dbReference type="InterPro" id="IPR010734">
    <property type="entry name" value="Copine_C"/>
</dbReference>
<dbReference type="SUPFAM" id="SSF53300">
    <property type="entry name" value="vWA-like"/>
    <property type="match status" value="1"/>
</dbReference>
<dbReference type="InterPro" id="IPR002035">
    <property type="entry name" value="VWF_A"/>
</dbReference>
<feature type="compositionally biased region" description="Pro residues" evidence="3">
    <location>
        <begin position="570"/>
        <end position="586"/>
    </location>
</feature>
<dbReference type="PANTHER" id="PTHR10857:SF106">
    <property type="entry name" value="C2 DOMAIN-CONTAINING PROTEIN"/>
    <property type="match status" value="1"/>
</dbReference>
<evidence type="ECO:0008006" key="8">
    <source>
        <dbReference type="Google" id="ProtNLM"/>
    </source>
</evidence>
<feature type="domain" description="C2" evidence="4">
    <location>
        <begin position="1"/>
        <end position="125"/>
    </location>
</feature>
<feature type="compositionally biased region" description="Pro residues" evidence="3">
    <location>
        <begin position="756"/>
        <end position="796"/>
    </location>
</feature>